<dbReference type="EMBL" id="AQRC01000008">
    <property type="protein sequence ID" value="KFE34749.1"/>
    <property type="molecule type" value="Genomic_DNA"/>
</dbReference>
<reference evidence="1 2" key="2">
    <citation type="journal article" date="2015" name="Antonie Van Leeuwenhoek">
        <title>Thioclava indica sp. nov., isolated from surface seawater of the Indian Ocean.</title>
        <authorList>
            <person name="Liu Y."/>
            <person name="Lai Q."/>
            <person name="Du J."/>
            <person name="Xu H."/>
            <person name="Jiang L."/>
            <person name="Shao Z."/>
        </authorList>
    </citation>
    <scope>NUCLEOTIDE SEQUENCE [LARGE SCALE GENOMIC DNA]</scope>
    <source>
        <strain evidence="1 2">13D2W-2</strain>
    </source>
</reference>
<keyword evidence="1" id="KW-0969">Cilium</keyword>
<reference evidence="2" key="1">
    <citation type="submission" date="2013-04" db="EMBL/GenBank/DDBJ databases">
        <title>Thioclava sp. 13D2W-2 Genome Sequencing.</title>
        <authorList>
            <person name="Lai Q."/>
            <person name="Li G."/>
            <person name="Shao Z."/>
        </authorList>
    </citation>
    <scope>NUCLEOTIDE SEQUENCE [LARGE SCALE GENOMIC DNA]</scope>
    <source>
        <strain evidence="2">13D2W-2</strain>
    </source>
</reference>
<keyword evidence="2" id="KW-1185">Reference proteome</keyword>
<protein>
    <submittedName>
        <fullName evidence="1">Flagellar basal body-associated protein FliL</fullName>
    </submittedName>
</protein>
<dbReference type="OrthoDB" id="7864548at2"/>
<dbReference type="Proteomes" id="UP000028607">
    <property type="component" value="Unassembled WGS sequence"/>
</dbReference>
<dbReference type="RefSeq" id="WP_038146463.1">
    <property type="nucleotide sequence ID" value="NZ_AQRC01000008.1"/>
</dbReference>
<keyword evidence="1" id="KW-0966">Cell projection</keyword>
<dbReference type="STRING" id="1317124.DW2_11106"/>
<dbReference type="PATRIC" id="fig|1317124.6.peg.2247"/>
<keyword evidence="1" id="KW-0282">Flagellum</keyword>
<evidence type="ECO:0000313" key="1">
    <source>
        <dbReference type="EMBL" id="KFE34749.1"/>
    </source>
</evidence>
<gene>
    <name evidence="1" type="ORF">DW2_11106</name>
</gene>
<dbReference type="eggNOG" id="ENOG50316FU">
    <property type="taxonomic scope" value="Bacteria"/>
</dbReference>
<organism evidence="1 2">
    <name type="scientific">Thioclava atlantica</name>
    <dbReference type="NCBI Taxonomy" id="1317124"/>
    <lineage>
        <taxon>Bacteria</taxon>
        <taxon>Pseudomonadati</taxon>
        <taxon>Pseudomonadota</taxon>
        <taxon>Alphaproteobacteria</taxon>
        <taxon>Rhodobacterales</taxon>
        <taxon>Paracoccaceae</taxon>
        <taxon>Thioclava</taxon>
    </lineage>
</organism>
<dbReference type="AlphaFoldDB" id="A0A085TVK2"/>
<name>A0A085TVK2_9RHOB</name>
<proteinExistence type="predicted"/>
<accession>A0A085TVK2</accession>
<evidence type="ECO:0000313" key="2">
    <source>
        <dbReference type="Proteomes" id="UP000028607"/>
    </source>
</evidence>
<comment type="caution">
    <text evidence="1">The sequence shown here is derived from an EMBL/GenBank/DDBJ whole genome shotgun (WGS) entry which is preliminary data.</text>
</comment>
<sequence>MLGKILPLILALIGLGAGGAAGYFLRPPPAPEEEIAECAPPKAEEPAHGDAAEDEATTSEFVKLNNQFIVPIVDEGRVSALVILSLNIEVRVGETESVYRAEPKLRDGFLQVLFDHANVGGFDGLFTGTANMDLLRRALTETARDILGPSVIAVLVSDIVRQDG</sequence>